<protein>
    <submittedName>
        <fullName evidence="2">Uncharacterized protein</fullName>
    </submittedName>
</protein>
<evidence type="ECO:0000256" key="1">
    <source>
        <dbReference type="SAM" id="Phobius"/>
    </source>
</evidence>
<dbReference type="InParanoid" id="A0A1E7F744"/>
<proteinExistence type="predicted"/>
<evidence type="ECO:0000313" key="3">
    <source>
        <dbReference type="Proteomes" id="UP000095751"/>
    </source>
</evidence>
<sequence>MTQAKKMDDSKCPSTNDIDSERYKARKVKSTMEYVNLWNYYKVYGNSWSVISRECYQSKIKRDALRQRFGGGAFRKFLADKYDLYHLRILFISMMAAGNKYFVKACKVYARNRLSPGAGEKDLLKL</sequence>
<reference evidence="2 3" key="1">
    <citation type="submission" date="2016-09" db="EMBL/GenBank/DDBJ databases">
        <title>Extensive genetic diversity and differential bi-allelic expression allows diatom success in the polar Southern Ocean.</title>
        <authorList>
            <consortium name="DOE Joint Genome Institute"/>
            <person name="Mock T."/>
            <person name="Otillar R.P."/>
            <person name="Strauss J."/>
            <person name="Dupont C."/>
            <person name="Frickenhaus S."/>
            <person name="Maumus F."/>
            <person name="Mcmullan M."/>
            <person name="Sanges R."/>
            <person name="Schmutz J."/>
            <person name="Toseland A."/>
            <person name="Valas R."/>
            <person name="Veluchamy A."/>
            <person name="Ward B.J."/>
            <person name="Allen A."/>
            <person name="Barry K."/>
            <person name="Falciatore A."/>
            <person name="Ferrante M."/>
            <person name="Fortunato A.E."/>
            <person name="Gloeckner G."/>
            <person name="Gruber A."/>
            <person name="Hipkin R."/>
            <person name="Janech M."/>
            <person name="Kroth P."/>
            <person name="Leese F."/>
            <person name="Lindquist E."/>
            <person name="Lyon B.R."/>
            <person name="Martin J."/>
            <person name="Mayer C."/>
            <person name="Parker M."/>
            <person name="Quesneville H."/>
            <person name="Raymond J."/>
            <person name="Uhlig C."/>
            <person name="Valentin K.U."/>
            <person name="Worden A.Z."/>
            <person name="Armbrust E.V."/>
            <person name="Bowler C."/>
            <person name="Green B."/>
            <person name="Moulton V."/>
            <person name="Van Oosterhout C."/>
            <person name="Grigoriev I."/>
        </authorList>
    </citation>
    <scope>NUCLEOTIDE SEQUENCE [LARGE SCALE GENOMIC DNA]</scope>
    <source>
        <strain evidence="2 3">CCMP1102</strain>
    </source>
</reference>
<keyword evidence="1" id="KW-0472">Membrane</keyword>
<keyword evidence="3" id="KW-1185">Reference proteome</keyword>
<organism evidence="2 3">
    <name type="scientific">Fragilariopsis cylindrus CCMP1102</name>
    <dbReference type="NCBI Taxonomy" id="635003"/>
    <lineage>
        <taxon>Eukaryota</taxon>
        <taxon>Sar</taxon>
        <taxon>Stramenopiles</taxon>
        <taxon>Ochrophyta</taxon>
        <taxon>Bacillariophyta</taxon>
        <taxon>Bacillariophyceae</taxon>
        <taxon>Bacillariophycidae</taxon>
        <taxon>Bacillariales</taxon>
        <taxon>Bacillariaceae</taxon>
        <taxon>Fragilariopsis</taxon>
    </lineage>
</organism>
<gene>
    <name evidence="2" type="ORF">FRACYDRAFT_242320</name>
</gene>
<feature type="transmembrane region" description="Helical" evidence="1">
    <location>
        <begin position="85"/>
        <end position="103"/>
    </location>
</feature>
<dbReference type="KEGG" id="fcy:FRACYDRAFT_242320"/>
<dbReference type="AlphaFoldDB" id="A0A1E7F744"/>
<name>A0A1E7F744_9STRA</name>
<evidence type="ECO:0000313" key="2">
    <source>
        <dbReference type="EMBL" id="OEU13967.1"/>
    </source>
</evidence>
<keyword evidence="1" id="KW-1133">Transmembrane helix</keyword>
<dbReference type="EMBL" id="KV784361">
    <property type="protein sequence ID" value="OEU13967.1"/>
    <property type="molecule type" value="Genomic_DNA"/>
</dbReference>
<keyword evidence="1" id="KW-0812">Transmembrane</keyword>
<accession>A0A1E7F744</accession>
<dbReference type="Proteomes" id="UP000095751">
    <property type="component" value="Unassembled WGS sequence"/>
</dbReference>